<protein>
    <recommendedName>
        <fullName evidence="3">TPR repeat</fullName>
    </recommendedName>
</protein>
<evidence type="ECO:0008006" key="3">
    <source>
        <dbReference type="Google" id="ProtNLM"/>
    </source>
</evidence>
<evidence type="ECO:0000313" key="1">
    <source>
        <dbReference type="EMBL" id="GLQ35883.1"/>
    </source>
</evidence>
<organism evidence="1 2">
    <name type="scientific">Amylibacter marinus</name>
    <dbReference type="NCBI Taxonomy" id="1475483"/>
    <lineage>
        <taxon>Bacteria</taxon>
        <taxon>Pseudomonadati</taxon>
        <taxon>Pseudomonadota</taxon>
        <taxon>Alphaproteobacteria</taxon>
        <taxon>Rhodobacterales</taxon>
        <taxon>Paracoccaceae</taxon>
        <taxon>Amylibacter</taxon>
    </lineage>
</organism>
<accession>A0ABQ5VX82</accession>
<dbReference type="SUPFAM" id="SSF81901">
    <property type="entry name" value="HCP-like"/>
    <property type="match status" value="2"/>
</dbReference>
<evidence type="ECO:0000313" key="2">
    <source>
        <dbReference type="Proteomes" id="UP001156694"/>
    </source>
</evidence>
<dbReference type="RefSeq" id="WP_284378976.1">
    <property type="nucleotide sequence ID" value="NZ_BSNN01000006.1"/>
</dbReference>
<dbReference type="InterPro" id="IPR050767">
    <property type="entry name" value="Sel1_AlgK"/>
</dbReference>
<dbReference type="EMBL" id="BSNN01000006">
    <property type="protein sequence ID" value="GLQ35883.1"/>
    <property type="molecule type" value="Genomic_DNA"/>
</dbReference>
<gene>
    <name evidence="1" type="ORF">GCM10007939_21670</name>
</gene>
<sequence>MRYFVIIFALFSGAQSALCDTERGIQLYNNSKYAEAEQQFLGPVAAGDPVAIRYYANMLYTGRGVAIDRFRAKQLLRDAYAQGDRASGVYLAGLLTEFMLHFGRDEQPADEIARLKEATALYEETYTGPNGQKPATKIVNNASSTKGVVQPKESILIWFERAVQEGHGDSAWFLAQAHGNGNGVPRDMGNSFYWAEFAAFLGHAEAQAVVGQAYIEGRFDAPNPAFGMGLIMQSAKERHNPAMLMVAEYYASVEQNFGMAWRVLHLAYDRGMEKSERSKRLEDYLRGEYGNSHAESIDDYAYSGYFETLIQKTEPDYIAARDLFSARIRPFTK</sequence>
<dbReference type="SMART" id="SM00671">
    <property type="entry name" value="SEL1"/>
    <property type="match status" value="3"/>
</dbReference>
<name>A0ABQ5VX82_9RHOB</name>
<dbReference type="Pfam" id="PF08238">
    <property type="entry name" value="Sel1"/>
    <property type="match status" value="2"/>
</dbReference>
<dbReference type="InterPro" id="IPR006597">
    <property type="entry name" value="Sel1-like"/>
</dbReference>
<reference evidence="2" key="1">
    <citation type="journal article" date="2019" name="Int. J. Syst. Evol. Microbiol.">
        <title>The Global Catalogue of Microorganisms (GCM) 10K type strain sequencing project: providing services to taxonomists for standard genome sequencing and annotation.</title>
        <authorList>
            <consortium name="The Broad Institute Genomics Platform"/>
            <consortium name="The Broad Institute Genome Sequencing Center for Infectious Disease"/>
            <person name="Wu L."/>
            <person name="Ma J."/>
        </authorList>
    </citation>
    <scope>NUCLEOTIDE SEQUENCE [LARGE SCALE GENOMIC DNA]</scope>
    <source>
        <strain evidence="2">NBRC 110140</strain>
    </source>
</reference>
<dbReference type="InterPro" id="IPR011990">
    <property type="entry name" value="TPR-like_helical_dom_sf"/>
</dbReference>
<dbReference type="Gene3D" id="1.25.40.10">
    <property type="entry name" value="Tetratricopeptide repeat domain"/>
    <property type="match status" value="1"/>
</dbReference>
<comment type="caution">
    <text evidence="1">The sequence shown here is derived from an EMBL/GenBank/DDBJ whole genome shotgun (WGS) entry which is preliminary data.</text>
</comment>
<proteinExistence type="predicted"/>
<dbReference type="PANTHER" id="PTHR11102">
    <property type="entry name" value="SEL-1-LIKE PROTEIN"/>
    <property type="match status" value="1"/>
</dbReference>
<keyword evidence="2" id="KW-1185">Reference proteome</keyword>
<dbReference type="Proteomes" id="UP001156694">
    <property type="component" value="Unassembled WGS sequence"/>
</dbReference>
<dbReference type="PANTHER" id="PTHR11102:SF160">
    <property type="entry name" value="ERAD-ASSOCIATED E3 UBIQUITIN-PROTEIN LIGASE COMPONENT HRD3"/>
    <property type="match status" value="1"/>
</dbReference>